<comment type="catalytic activity">
    <reaction evidence="13">
        <text>ATP + H2O = ADP + phosphate + H(+)</text>
        <dbReference type="Rhea" id="RHEA:13065"/>
        <dbReference type="ChEBI" id="CHEBI:15377"/>
        <dbReference type="ChEBI" id="CHEBI:15378"/>
        <dbReference type="ChEBI" id="CHEBI:30616"/>
        <dbReference type="ChEBI" id="CHEBI:43474"/>
        <dbReference type="ChEBI" id="CHEBI:456216"/>
        <dbReference type="EC" id="5.6.2.4"/>
    </reaction>
</comment>
<dbReference type="GO" id="GO:0000725">
    <property type="term" value="P:recombinational repair"/>
    <property type="evidence" value="ECO:0007669"/>
    <property type="project" value="TreeGrafter"/>
</dbReference>
<dbReference type="GO" id="GO:0004527">
    <property type="term" value="F:exonuclease activity"/>
    <property type="evidence" value="ECO:0007669"/>
    <property type="project" value="UniProtKB-KW"/>
</dbReference>
<dbReference type="Gene3D" id="1.10.486.10">
    <property type="entry name" value="PCRA, domain 4"/>
    <property type="match status" value="1"/>
</dbReference>
<feature type="domain" description="UvrD-like helicase ATP-binding" evidence="16">
    <location>
        <begin position="1"/>
        <end position="472"/>
    </location>
</feature>
<protein>
    <recommendedName>
        <fullName evidence="12">DNA 3'-5' helicase</fullName>
        <ecNumber evidence="12">5.6.2.4</ecNumber>
    </recommendedName>
</protein>
<evidence type="ECO:0000313" key="19">
    <source>
        <dbReference type="Proteomes" id="UP000294914"/>
    </source>
</evidence>
<evidence type="ECO:0000256" key="9">
    <source>
        <dbReference type="ARBA" id="ARBA00023204"/>
    </source>
</evidence>
<comment type="catalytic activity">
    <reaction evidence="11">
        <text>Couples ATP hydrolysis with the unwinding of duplex DNA by translocating in the 3'-5' direction.</text>
        <dbReference type="EC" id="5.6.2.4"/>
    </reaction>
</comment>
<keyword evidence="4 14" id="KW-0378">Hydrolase</keyword>
<keyword evidence="1" id="KW-0540">Nuclease</keyword>
<feature type="region of interest" description="Disordered" evidence="15">
    <location>
        <begin position="517"/>
        <end position="549"/>
    </location>
</feature>
<accession>A0A4R8IQ53</accession>
<dbReference type="Pfam" id="PF13361">
    <property type="entry name" value="UvrD_C"/>
    <property type="match status" value="1"/>
</dbReference>
<evidence type="ECO:0000313" key="18">
    <source>
        <dbReference type="EMBL" id="TDY02404.1"/>
    </source>
</evidence>
<feature type="domain" description="UvrD-like helicase C-terminal" evidence="17">
    <location>
        <begin position="491"/>
        <end position="797"/>
    </location>
</feature>
<evidence type="ECO:0000256" key="13">
    <source>
        <dbReference type="ARBA" id="ARBA00048988"/>
    </source>
</evidence>
<dbReference type="Pfam" id="PF12705">
    <property type="entry name" value="PDDEXK_1"/>
    <property type="match status" value="1"/>
</dbReference>
<organism evidence="18 19">
    <name type="scientific">Thiohalophilus thiocyanatoxydans</name>
    <dbReference type="NCBI Taxonomy" id="381308"/>
    <lineage>
        <taxon>Bacteria</taxon>
        <taxon>Pseudomonadati</taxon>
        <taxon>Pseudomonadota</taxon>
        <taxon>Gammaproteobacteria</taxon>
        <taxon>Thiohalomonadales</taxon>
        <taxon>Thiohalophilaceae</taxon>
        <taxon>Thiohalophilus</taxon>
    </lineage>
</organism>
<evidence type="ECO:0000256" key="1">
    <source>
        <dbReference type="ARBA" id="ARBA00022722"/>
    </source>
</evidence>
<evidence type="ECO:0000256" key="12">
    <source>
        <dbReference type="ARBA" id="ARBA00034808"/>
    </source>
</evidence>
<sequence>MSGAATPALVGNITVQASAGSGKTYLLVSRLLRLLLEGAEPDAILAITFTRKAAAEMQQRLLQRLQQLALCDDATLDHQLQALQLEPSPALRQQARQLYQRLLQTPYSVRATTFHAFCQELLRRFPLEADVPPGFELLERTAALLDEAREALMVNAAREPQSPQAIALRQLFDELGLSNTLGALRQFVGHRSDWWVYTAGQSDPIDWACRQLRDQLDIDPDTDPIADFFADAGRCQRLARFIELLSNHPNPTNNKTIQQLQDALDEQADISARYVAVLQTFLTQDGNPRKRDANQTLRKKLGDAGAEELIALHHQLCDELLRVQQQLAAQRNYRVNSAWYRAGVALLDHYQRIKREQRLLDFTDLEWKAYQLLNDGDNALWVQYKLDQRIAHLLVDEFQDTNPTQWQLLLPLLEELAQESERQRSVFLVGDTKQSIYRFRRAEPRLFDTATEWLERRLGAQRYPLNTSWRSAPAIMDFVNQLFGDDPRLHQQIPDFPEHHTRHQSLWGEVILLPPAKEQEDEAETEASADTPLRNPLLMPRPEPTHTRHRQEAQTIAEEIRHLIDTRLPVQASPDAPARAIDYDDILLLVRSRTHLPEYEQALREAGIPYLSGNRGTLLESIEVQDMLNLLNWLSMPFDNLALAGILRSPLFAVDDRDLMQLAGEAPGNWFERLALQVADQPPEAPLRRAHDHLARWRTLAGRIPVHDLLDRIYSEANVLARYRAAFPTHLVPRVMANLVRFQELALEMDSGRYPSLMTFAQWLRELRQNDDDAPDEPADAGRQARVRIMTIHGAKGLEAPVVFVIDSARAEPRGKAHEALVEWPANAPRPAHFLLRPGKGWQDPLSEAVIERAESAARREEANLLYVALTRARQRLYISGSLPKRDETTSWYQQIAGAFDLQPDQIETVRTLVTRNEPPPTPAPTPAAEAEVVPEPDPRLRRPLPLGAGDAALAPSQQGAENGGGVEDEDGRTRGIVIHRCLEWLCQDPALPRETALQRLAGEAGAAQLAEWWDEALAAFSAPQLAEVFQPATEVQCRNELPLLYRQGERTVNGIIDRLLIEPGRIHLIDYKTHRAALDNPAAVAAGYEDQMRLYAEGIRQLWPHHELRISLLFTVAAQLWPMQV</sequence>
<dbReference type="InterPro" id="IPR011604">
    <property type="entry name" value="PDDEXK-like_dom_sf"/>
</dbReference>
<dbReference type="SUPFAM" id="SSF52980">
    <property type="entry name" value="Restriction endonuclease-like"/>
    <property type="match status" value="1"/>
</dbReference>
<evidence type="ECO:0000256" key="10">
    <source>
        <dbReference type="ARBA" id="ARBA00023235"/>
    </source>
</evidence>
<dbReference type="AlphaFoldDB" id="A0A4R8IQ53"/>
<keyword evidence="3" id="KW-0227">DNA damage</keyword>
<dbReference type="InterPro" id="IPR014016">
    <property type="entry name" value="UvrD-like_ATP-bd"/>
</dbReference>
<dbReference type="InterPro" id="IPR038726">
    <property type="entry name" value="PDDEXK_AddAB-type"/>
</dbReference>
<dbReference type="Gene3D" id="3.40.50.300">
    <property type="entry name" value="P-loop containing nucleotide triphosphate hydrolases"/>
    <property type="match status" value="4"/>
</dbReference>
<dbReference type="EC" id="5.6.2.4" evidence="12"/>
<dbReference type="EMBL" id="SOQX01000002">
    <property type="protein sequence ID" value="TDY02404.1"/>
    <property type="molecule type" value="Genomic_DNA"/>
</dbReference>
<keyword evidence="6" id="KW-0269">Exonuclease</keyword>
<keyword evidence="2 14" id="KW-0547">Nucleotide-binding</keyword>
<feature type="binding site" evidence="14">
    <location>
        <begin position="17"/>
        <end position="24"/>
    </location>
    <ligand>
        <name>ATP</name>
        <dbReference type="ChEBI" id="CHEBI:30616"/>
    </ligand>
</feature>
<dbReference type="Gene3D" id="3.90.320.10">
    <property type="match status" value="1"/>
</dbReference>
<dbReference type="PROSITE" id="PS51198">
    <property type="entry name" value="UVRD_HELICASE_ATP_BIND"/>
    <property type="match status" value="1"/>
</dbReference>
<dbReference type="PANTHER" id="PTHR11070:SF67">
    <property type="entry name" value="DNA 3'-5' HELICASE"/>
    <property type="match status" value="1"/>
</dbReference>
<comment type="caution">
    <text evidence="18">The sequence shown here is derived from an EMBL/GenBank/DDBJ whole genome shotgun (WGS) entry which is preliminary data.</text>
</comment>
<evidence type="ECO:0000256" key="7">
    <source>
        <dbReference type="ARBA" id="ARBA00022840"/>
    </source>
</evidence>
<dbReference type="GO" id="GO:0005829">
    <property type="term" value="C:cytosol"/>
    <property type="evidence" value="ECO:0007669"/>
    <property type="project" value="TreeGrafter"/>
</dbReference>
<keyword evidence="10" id="KW-0413">Isomerase</keyword>
<dbReference type="GO" id="GO:0003677">
    <property type="term" value="F:DNA binding"/>
    <property type="evidence" value="ECO:0007669"/>
    <property type="project" value="UniProtKB-KW"/>
</dbReference>
<proteinExistence type="predicted"/>
<evidence type="ECO:0000256" key="14">
    <source>
        <dbReference type="PROSITE-ProRule" id="PRU00560"/>
    </source>
</evidence>
<dbReference type="InterPro" id="IPR014017">
    <property type="entry name" value="DNA_helicase_UvrD-like_C"/>
</dbReference>
<dbReference type="Proteomes" id="UP000294914">
    <property type="component" value="Unassembled WGS sequence"/>
</dbReference>
<feature type="region of interest" description="Disordered" evidence="15">
    <location>
        <begin position="915"/>
        <end position="971"/>
    </location>
</feature>
<keyword evidence="19" id="KW-1185">Reference proteome</keyword>
<dbReference type="InterPro" id="IPR027417">
    <property type="entry name" value="P-loop_NTPase"/>
</dbReference>
<name>A0A4R8IQ53_9GAMM</name>
<reference evidence="18 19" key="1">
    <citation type="submission" date="2019-03" db="EMBL/GenBank/DDBJ databases">
        <title>Genomic Encyclopedia of Type Strains, Phase IV (KMG-IV): sequencing the most valuable type-strain genomes for metagenomic binning, comparative biology and taxonomic classification.</title>
        <authorList>
            <person name="Goeker M."/>
        </authorList>
    </citation>
    <scope>NUCLEOTIDE SEQUENCE [LARGE SCALE GENOMIC DNA]</scope>
    <source>
        <strain evidence="18 19">DSM 16326</strain>
    </source>
</reference>
<dbReference type="GO" id="GO:0043138">
    <property type="term" value="F:3'-5' DNA helicase activity"/>
    <property type="evidence" value="ECO:0007669"/>
    <property type="project" value="UniProtKB-EC"/>
</dbReference>
<dbReference type="InterPro" id="IPR011335">
    <property type="entry name" value="Restrct_endonuc-II-like"/>
</dbReference>
<evidence type="ECO:0000256" key="8">
    <source>
        <dbReference type="ARBA" id="ARBA00023125"/>
    </source>
</evidence>
<evidence type="ECO:0000259" key="17">
    <source>
        <dbReference type="PROSITE" id="PS51217"/>
    </source>
</evidence>
<evidence type="ECO:0000259" key="16">
    <source>
        <dbReference type="PROSITE" id="PS51198"/>
    </source>
</evidence>
<dbReference type="PANTHER" id="PTHR11070">
    <property type="entry name" value="UVRD / RECB / PCRA DNA HELICASE FAMILY MEMBER"/>
    <property type="match status" value="1"/>
</dbReference>
<keyword evidence="7 14" id="KW-0067">ATP-binding</keyword>
<keyword evidence="8" id="KW-0238">DNA-binding</keyword>
<dbReference type="SUPFAM" id="SSF52540">
    <property type="entry name" value="P-loop containing nucleoside triphosphate hydrolases"/>
    <property type="match status" value="1"/>
</dbReference>
<feature type="compositionally biased region" description="Low complexity" evidence="15">
    <location>
        <begin position="944"/>
        <end position="956"/>
    </location>
</feature>
<dbReference type="InterPro" id="IPR000212">
    <property type="entry name" value="DNA_helicase_UvrD/REP"/>
</dbReference>
<dbReference type="Pfam" id="PF00580">
    <property type="entry name" value="UvrD-helicase"/>
    <property type="match status" value="1"/>
</dbReference>
<evidence type="ECO:0000256" key="15">
    <source>
        <dbReference type="SAM" id="MobiDB-lite"/>
    </source>
</evidence>
<keyword evidence="5 14" id="KW-0347">Helicase</keyword>
<evidence type="ECO:0000256" key="11">
    <source>
        <dbReference type="ARBA" id="ARBA00034617"/>
    </source>
</evidence>
<gene>
    <name evidence="18" type="ORF">EDC23_0772</name>
</gene>
<evidence type="ECO:0000256" key="3">
    <source>
        <dbReference type="ARBA" id="ARBA00022763"/>
    </source>
</evidence>
<evidence type="ECO:0000256" key="4">
    <source>
        <dbReference type="ARBA" id="ARBA00022801"/>
    </source>
</evidence>
<keyword evidence="9" id="KW-0234">DNA repair</keyword>
<evidence type="ECO:0000256" key="6">
    <source>
        <dbReference type="ARBA" id="ARBA00022839"/>
    </source>
</evidence>
<dbReference type="GO" id="GO:0005524">
    <property type="term" value="F:ATP binding"/>
    <property type="evidence" value="ECO:0007669"/>
    <property type="project" value="UniProtKB-UniRule"/>
</dbReference>
<dbReference type="PROSITE" id="PS51217">
    <property type="entry name" value="UVRD_HELICASE_CTER"/>
    <property type="match status" value="1"/>
</dbReference>
<evidence type="ECO:0000256" key="2">
    <source>
        <dbReference type="ARBA" id="ARBA00022741"/>
    </source>
</evidence>
<evidence type="ECO:0000256" key="5">
    <source>
        <dbReference type="ARBA" id="ARBA00022806"/>
    </source>
</evidence>